<proteinExistence type="predicted"/>
<keyword evidence="3" id="KW-1185">Reference proteome</keyword>
<gene>
    <name evidence="2" type="ORF">Salat_2081600</name>
</gene>
<evidence type="ECO:0000313" key="3">
    <source>
        <dbReference type="Proteomes" id="UP001293254"/>
    </source>
</evidence>
<evidence type="ECO:0000256" key="1">
    <source>
        <dbReference type="SAM" id="MobiDB-lite"/>
    </source>
</evidence>
<organism evidence="2 3">
    <name type="scientific">Sesamum alatum</name>
    <dbReference type="NCBI Taxonomy" id="300844"/>
    <lineage>
        <taxon>Eukaryota</taxon>
        <taxon>Viridiplantae</taxon>
        <taxon>Streptophyta</taxon>
        <taxon>Embryophyta</taxon>
        <taxon>Tracheophyta</taxon>
        <taxon>Spermatophyta</taxon>
        <taxon>Magnoliopsida</taxon>
        <taxon>eudicotyledons</taxon>
        <taxon>Gunneridae</taxon>
        <taxon>Pentapetalae</taxon>
        <taxon>asterids</taxon>
        <taxon>lamiids</taxon>
        <taxon>Lamiales</taxon>
        <taxon>Pedaliaceae</taxon>
        <taxon>Sesamum</taxon>
    </lineage>
</organism>
<protein>
    <submittedName>
        <fullName evidence="2">Uncharacterized protein</fullName>
    </submittedName>
</protein>
<dbReference type="EMBL" id="JACGWO010000008">
    <property type="protein sequence ID" value="KAK4421311.1"/>
    <property type="molecule type" value="Genomic_DNA"/>
</dbReference>
<reference evidence="2" key="2">
    <citation type="journal article" date="2024" name="Plant">
        <title>Genomic evolution and insights into agronomic trait innovations of Sesamum species.</title>
        <authorList>
            <person name="Miao H."/>
            <person name="Wang L."/>
            <person name="Qu L."/>
            <person name="Liu H."/>
            <person name="Sun Y."/>
            <person name="Le M."/>
            <person name="Wang Q."/>
            <person name="Wei S."/>
            <person name="Zheng Y."/>
            <person name="Lin W."/>
            <person name="Duan Y."/>
            <person name="Cao H."/>
            <person name="Xiong S."/>
            <person name="Wang X."/>
            <person name="Wei L."/>
            <person name="Li C."/>
            <person name="Ma Q."/>
            <person name="Ju M."/>
            <person name="Zhao R."/>
            <person name="Li G."/>
            <person name="Mu C."/>
            <person name="Tian Q."/>
            <person name="Mei H."/>
            <person name="Zhang T."/>
            <person name="Gao T."/>
            <person name="Zhang H."/>
        </authorList>
    </citation>
    <scope>NUCLEOTIDE SEQUENCE</scope>
    <source>
        <strain evidence="2">3651</strain>
    </source>
</reference>
<reference evidence="2" key="1">
    <citation type="submission" date="2020-06" db="EMBL/GenBank/DDBJ databases">
        <authorList>
            <person name="Li T."/>
            <person name="Hu X."/>
            <person name="Zhang T."/>
            <person name="Song X."/>
            <person name="Zhang H."/>
            <person name="Dai N."/>
            <person name="Sheng W."/>
            <person name="Hou X."/>
            <person name="Wei L."/>
        </authorList>
    </citation>
    <scope>NUCLEOTIDE SEQUENCE</scope>
    <source>
        <strain evidence="2">3651</strain>
        <tissue evidence="2">Leaf</tissue>
    </source>
</reference>
<sequence>MGGLSTSDWTSSGTSGPDSPPFTSRVLPQKIREKMPRRSRAFSSSKTASPTPVIVSSEAMAVISGTPTTMTEELIRKIVTQVAFPAHYEWILPLPSESANNPPPWCLAGFLPANCCPTSIGLVISFLLCSQLYGFDLSVENFLGVLAPKLTTRECFIYLTPRPGLTFIRDKPSSHGAWKSRLLFVRKPEWGVPVA</sequence>
<comment type="caution">
    <text evidence="2">The sequence shown here is derived from an EMBL/GenBank/DDBJ whole genome shotgun (WGS) entry which is preliminary data.</text>
</comment>
<feature type="compositionally biased region" description="Low complexity" evidence="1">
    <location>
        <begin position="1"/>
        <end position="24"/>
    </location>
</feature>
<dbReference type="AlphaFoldDB" id="A0AAE2CGF6"/>
<accession>A0AAE2CGF6</accession>
<dbReference type="Proteomes" id="UP001293254">
    <property type="component" value="Unassembled WGS sequence"/>
</dbReference>
<evidence type="ECO:0000313" key="2">
    <source>
        <dbReference type="EMBL" id="KAK4421311.1"/>
    </source>
</evidence>
<feature type="region of interest" description="Disordered" evidence="1">
    <location>
        <begin position="1"/>
        <end position="49"/>
    </location>
</feature>
<name>A0AAE2CGF6_9LAMI</name>